<comment type="caution">
    <text evidence="4">The sequence shown here is derived from an EMBL/GenBank/DDBJ whole genome shotgun (WGS) entry which is preliminary data.</text>
</comment>
<dbReference type="FunFam" id="3.20.20.450:FF:000001">
    <property type="entry name" value="Cyclic di-GMP phosphodiesterase yahA"/>
    <property type="match status" value="1"/>
</dbReference>
<dbReference type="InterPro" id="IPR001633">
    <property type="entry name" value="EAL_dom"/>
</dbReference>
<evidence type="ECO:0000259" key="1">
    <source>
        <dbReference type="PROSITE" id="PS50112"/>
    </source>
</evidence>
<dbReference type="Gene3D" id="3.20.20.450">
    <property type="entry name" value="EAL domain"/>
    <property type="match status" value="1"/>
</dbReference>
<dbReference type="SMART" id="SM00267">
    <property type="entry name" value="GGDEF"/>
    <property type="match status" value="1"/>
</dbReference>
<dbReference type="RefSeq" id="WP_160847031.1">
    <property type="nucleotide sequence ID" value="NZ_WMEQ01000011.1"/>
</dbReference>
<dbReference type="PROSITE" id="PS50883">
    <property type="entry name" value="EAL"/>
    <property type="match status" value="1"/>
</dbReference>
<dbReference type="CDD" id="cd00130">
    <property type="entry name" value="PAS"/>
    <property type="match status" value="1"/>
</dbReference>
<feature type="domain" description="GGDEF" evidence="3">
    <location>
        <begin position="264"/>
        <end position="397"/>
    </location>
</feature>
<dbReference type="PANTHER" id="PTHR44757:SF2">
    <property type="entry name" value="BIOFILM ARCHITECTURE MAINTENANCE PROTEIN MBAA"/>
    <property type="match status" value="1"/>
</dbReference>
<dbReference type="Gene3D" id="3.30.450.20">
    <property type="entry name" value="PAS domain"/>
    <property type="match status" value="1"/>
</dbReference>
<dbReference type="SUPFAM" id="SSF55073">
    <property type="entry name" value="Nucleotide cyclase"/>
    <property type="match status" value="1"/>
</dbReference>
<dbReference type="Gene3D" id="3.30.70.270">
    <property type="match status" value="1"/>
</dbReference>
<name>A0A6I5A0C7_9BACI</name>
<gene>
    <name evidence="4" type="ORF">GLW05_14365</name>
</gene>
<reference evidence="4 5" key="1">
    <citation type="submission" date="2019-11" db="EMBL/GenBank/DDBJ databases">
        <title>Genome sequences of 17 halophilic strains isolated from different environments.</title>
        <authorList>
            <person name="Furrow R.E."/>
        </authorList>
    </citation>
    <scope>NUCLEOTIDE SEQUENCE [LARGE SCALE GENOMIC DNA]</scope>
    <source>
        <strain evidence="4 5">22514_16_FS</strain>
    </source>
</reference>
<dbReference type="SMART" id="SM00091">
    <property type="entry name" value="PAS"/>
    <property type="match status" value="2"/>
</dbReference>
<accession>A0A6I5A0C7</accession>
<feature type="domain" description="PAS" evidence="1">
    <location>
        <begin position="129"/>
        <end position="176"/>
    </location>
</feature>
<proteinExistence type="predicted"/>
<dbReference type="SUPFAM" id="SSF55785">
    <property type="entry name" value="PYP-like sensor domain (PAS domain)"/>
    <property type="match status" value="1"/>
</dbReference>
<evidence type="ECO:0000259" key="3">
    <source>
        <dbReference type="PROSITE" id="PS50887"/>
    </source>
</evidence>
<dbReference type="EMBL" id="WMEQ01000011">
    <property type="protein sequence ID" value="MYL34776.1"/>
    <property type="molecule type" value="Genomic_DNA"/>
</dbReference>
<dbReference type="NCBIfam" id="TIGR00229">
    <property type="entry name" value="sensory_box"/>
    <property type="match status" value="1"/>
</dbReference>
<dbReference type="Pfam" id="PF13426">
    <property type="entry name" value="PAS_9"/>
    <property type="match status" value="1"/>
</dbReference>
<protein>
    <submittedName>
        <fullName evidence="4">EAL domain-containing protein</fullName>
    </submittedName>
</protein>
<dbReference type="NCBIfam" id="TIGR00254">
    <property type="entry name" value="GGDEF"/>
    <property type="match status" value="1"/>
</dbReference>
<dbReference type="AlphaFoldDB" id="A0A6I5A0C7"/>
<dbReference type="Proteomes" id="UP000468638">
    <property type="component" value="Unassembled WGS sequence"/>
</dbReference>
<dbReference type="SUPFAM" id="SSF141868">
    <property type="entry name" value="EAL domain-like"/>
    <property type="match status" value="1"/>
</dbReference>
<dbReference type="Pfam" id="PF00563">
    <property type="entry name" value="EAL"/>
    <property type="match status" value="1"/>
</dbReference>
<dbReference type="OrthoDB" id="9759607at2"/>
<dbReference type="InterPro" id="IPR000014">
    <property type="entry name" value="PAS"/>
</dbReference>
<dbReference type="Pfam" id="PF13188">
    <property type="entry name" value="PAS_8"/>
    <property type="match status" value="1"/>
</dbReference>
<dbReference type="SMART" id="SM00052">
    <property type="entry name" value="EAL"/>
    <property type="match status" value="1"/>
</dbReference>
<dbReference type="PANTHER" id="PTHR44757">
    <property type="entry name" value="DIGUANYLATE CYCLASE DGCP"/>
    <property type="match status" value="1"/>
</dbReference>
<organism evidence="4 5">
    <name type="scientific">Pontibacillus yanchengensis</name>
    <dbReference type="NCBI Taxonomy" id="462910"/>
    <lineage>
        <taxon>Bacteria</taxon>
        <taxon>Bacillati</taxon>
        <taxon>Bacillota</taxon>
        <taxon>Bacilli</taxon>
        <taxon>Bacillales</taxon>
        <taxon>Bacillaceae</taxon>
        <taxon>Pontibacillus</taxon>
    </lineage>
</organism>
<evidence type="ECO:0000313" key="4">
    <source>
        <dbReference type="EMBL" id="MYL34776.1"/>
    </source>
</evidence>
<sequence length="659" mass="76511">MLNPSGYLSPSLQKWVLEHIQEAILFVNEEGEIIEQNTSACKLLEVAEHELTSIDQLFDFDTLRNNLEKQLLLEVKDGSKRYFQVKCLKFKEPGFEVYCLIFYRISLHEKVKETKRRLYESIQAGQEGMVLHDQGIIIDCDESFANMFGYTYKEMLQKSVYELVTKDDQYTLRQRFVDYPEIPYEMQGIRKDGSSIYVEIMAHPHTYDNKTVRGAMIRDITVRMEQRQQIEFMAYYDDLTDLPNRFYFLKTINEAIYSAHKNGGKFAVHFMDIDYFKQINDTMGYVFGDQLLSICAERLKKLLDENVFIARMGGDEFLILQRGVQTNVDAETFATKIINIFEEPIIIDDFELYTSVSIGISHYPEDGIDENELIKHADAAMNVIKQNNRNNYKVFESSISKDFKSMLRMETELRKAMKEQQFELHYQPQKDIGSERVVGLEALLRWNHPEKGYISPATFIPIAEKTSLILQIGNWVLHEACKQNKLWQDQGYSPVVVGVNLSAKQFHQADLVEQVSSVLQQTGLHACYLELEITESMAMSNEEDIIHTLKGLRELGVHVSIDDFGTGYSSLKYLSRFPVNKLKIDKAFIHENRRQNKAIIKSIIHMSHSLNMKVIAEGVETEEQLHFLQEEECDEMQGFYYSKPLPPTHVTPIFQFVKC</sequence>
<dbReference type="InterPro" id="IPR052155">
    <property type="entry name" value="Biofilm_reg_signaling"/>
</dbReference>
<dbReference type="PROSITE" id="PS50112">
    <property type="entry name" value="PAS"/>
    <property type="match status" value="1"/>
</dbReference>
<evidence type="ECO:0000259" key="2">
    <source>
        <dbReference type="PROSITE" id="PS50883"/>
    </source>
</evidence>
<dbReference type="InterPro" id="IPR035965">
    <property type="entry name" value="PAS-like_dom_sf"/>
</dbReference>
<dbReference type="CDD" id="cd01949">
    <property type="entry name" value="GGDEF"/>
    <property type="match status" value="1"/>
</dbReference>
<dbReference type="InterPro" id="IPR029787">
    <property type="entry name" value="Nucleotide_cyclase"/>
</dbReference>
<feature type="domain" description="EAL" evidence="2">
    <location>
        <begin position="406"/>
        <end position="658"/>
    </location>
</feature>
<dbReference type="InterPro" id="IPR035919">
    <property type="entry name" value="EAL_sf"/>
</dbReference>
<dbReference type="Pfam" id="PF00990">
    <property type="entry name" value="GGDEF"/>
    <property type="match status" value="1"/>
</dbReference>
<dbReference type="CDD" id="cd01948">
    <property type="entry name" value="EAL"/>
    <property type="match status" value="1"/>
</dbReference>
<evidence type="ECO:0000313" key="5">
    <source>
        <dbReference type="Proteomes" id="UP000468638"/>
    </source>
</evidence>
<dbReference type="PROSITE" id="PS50887">
    <property type="entry name" value="GGDEF"/>
    <property type="match status" value="1"/>
</dbReference>
<dbReference type="InterPro" id="IPR043128">
    <property type="entry name" value="Rev_trsase/Diguanyl_cyclase"/>
</dbReference>
<dbReference type="InterPro" id="IPR000160">
    <property type="entry name" value="GGDEF_dom"/>
</dbReference>